<evidence type="ECO:0000313" key="2">
    <source>
        <dbReference type="EMBL" id="PWA04409.1"/>
    </source>
</evidence>
<dbReference type="Proteomes" id="UP000245449">
    <property type="component" value="Unassembled WGS sequence"/>
</dbReference>
<feature type="domain" description="Ig-like" evidence="1">
    <location>
        <begin position="209"/>
        <end position="310"/>
    </location>
</feature>
<reference evidence="2 3" key="1">
    <citation type="submission" date="2018-04" db="EMBL/GenBank/DDBJ databases">
        <title>Flavobacterium sp. nov., isolated from glacier ice.</title>
        <authorList>
            <person name="Liu Q."/>
            <person name="Xin Y.-H."/>
        </authorList>
    </citation>
    <scope>NUCLEOTIDE SEQUENCE [LARGE SCALE GENOMIC DNA]</scope>
    <source>
        <strain evidence="2 3">RB1R5</strain>
    </source>
</reference>
<evidence type="ECO:0000313" key="3">
    <source>
        <dbReference type="Proteomes" id="UP000245449"/>
    </source>
</evidence>
<dbReference type="EMBL" id="QCZI01000014">
    <property type="protein sequence ID" value="PWA04409.1"/>
    <property type="molecule type" value="Genomic_DNA"/>
</dbReference>
<name>A0A2U1JHD4_9FLAO</name>
<dbReference type="PROSITE" id="PS50835">
    <property type="entry name" value="IG_LIKE"/>
    <property type="match status" value="1"/>
</dbReference>
<accession>A0A2U1JHD4</accession>
<dbReference type="RefSeq" id="WP_133242667.1">
    <property type="nucleotide sequence ID" value="NZ_QCZI01000014.1"/>
</dbReference>
<comment type="caution">
    <text evidence="2">The sequence shown here is derived from an EMBL/GenBank/DDBJ whole genome shotgun (WGS) entry which is preliminary data.</text>
</comment>
<feature type="non-terminal residue" evidence="2">
    <location>
        <position position="379"/>
    </location>
</feature>
<protein>
    <recommendedName>
        <fullName evidence="1">Ig-like domain-containing protein</fullName>
    </recommendedName>
</protein>
<gene>
    <name evidence="2" type="ORF">DB895_10820</name>
</gene>
<sequence length="379" mass="39212">MKNFTLRKKTVHVDISKKSFPLLKVKKNSSFNPVNYWSLLFLFLSLNVLAQSAGFNTTFISINNGSSDVYYDLQATTGNPDFNGANLGTFCAGATTGLTFKGAEHNIYKCGGCDLTSTRLYYRIYSGSPSGSFISNNVNYFSGANNGCGGQDQQWKTLTYNVNLLNSLSSGSYTMEVYSDASVTCSGGTVYATNGGSNYKATFTVVAVPSISAQPSSASICVGGTYSPTVTASGGTPSLTYQWQYSADGSTGWANVANGTPTNSTYSNATSASSFSVTGNIAAGSYYYRCIASATGSGCSSATSSNGVLTVVAVPSISAQPSSASICVGGTYSPTVTASGGTPSLTYQWQYSANGSTGWANVANGTPTNSTYSNATSAS</sequence>
<dbReference type="Gene3D" id="2.60.40.10">
    <property type="entry name" value="Immunoglobulins"/>
    <property type="match status" value="2"/>
</dbReference>
<proteinExistence type="predicted"/>
<evidence type="ECO:0000259" key="1">
    <source>
        <dbReference type="PROSITE" id="PS50835"/>
    </source>
</evidence>
<dbReference type="OrthoDB" id="1363275at2"/>
<dbReference type="AlphaFoldDB" id="A0A2U1JHD4"/>
<keyword evidence="3" id="KW-1185">Reference proteome</keyword>
<dbReference type="InterPro" id="IPR036179">
    <property type="entry name" value="Ig-like_dom_sf"/>
</dbReference>
<dbReference type="InterPro" id="IPR007110">
    <property type="entry name" value="Ig-like_dom"/>
</dbReference>
<organism evidence="2 3">
    <name type="scientific">Flavobacterium psychrotolerans</name>
    <dbReference type="NCBI Taxonomy" id="2169410"/>
    <lineage>
        <taxon>Bacteria</taxon>
        <taxon>Pseudomonadati</taxon>
        <taxon>Bacteroidota</taxon>
        <taxon>Flavobacteriia</taxon>
        <taxon>Flavobacteriales</taxon>
        <taxon>Flavobacteriaceae</taxon>
        <taxon>Flavobacterium</taxon>
    </lineage>
</organism>
<dbReference type="InterPro" id="IPR013783">
    <property type="entry name" value="Ig-like_fold"/>
</dbReference>
<dbReference type="SUPFAM" id="SSF48726">
    <property type="entry name" value="Immunoglobulin"/>
    <property type="match status" value="1"/>
</dbReference>